<protein>
    <submittedName>
        <fullName evidence="1">Uncharacterized protein</fullName>
    </submittedName>
</protein>
<sequence length="83" mass="9017">MSAYITKEGVLGINPEILGQCGAQSFRSKTGYITVRGGVMGSAEVWKNGIRQTTLKPGKDPIKIRLTDGSIMVRAVDNYQSQE</sequence>
<evidence type="ECO:0000313" key="1">
    <source>
        <dbReference type="EMBL" id="OGM15694.1"/>
    </source>
</evidence>
<comment type="caution">
    <text evidence="1">The sequence shown here is derived from an EMBL/GenBank/DDBJ whole genome shotgun (WGS) entry which is preliminary data.</text>
</comment>
<dbReference type="Proteomes" id="UP000177382">
    <property type="component" value="Unassembled WGS sequence"/>
</dbReference>
<gene>
    <name evidence="1" type="ORF">A2V97_02845</name>
</gene>
<reference evidence="1 2" key="1">
    <citation type="journal article" date="2016" name="Nat. Commun.">
        <title>Thousands of microbial genomes shed light on interconnected biogeochemical processes in an aquifer system.</title>
        <authorList>
            <person name="Anantharaman K."/>
            <person name="Brown C.T."/>
            <person name="Hug L.A."/>
            <person name="Sharon I."/>
            <person name="Castelle C.J."/>
            <person name="Probst A.J."/>
            <person name="Thomas B.C."/>
            <person name="Singh A."/>
            <person name="Wilkins M.J."/>
            <person name="Karaoz U."/>
            <person name="Brodie E.L."/>
            <person name="Williams K.H."/>
            <person name="Hubbard S.S."/>
            <person name="Banfield J.F."/>
        </authorList>
    </citation>
    <scope>NUCLEOTIDE SEQUENCE [LARGE SCALE GENOMIC DNA]</scope>
</reference>
<dbReference type="EMBL" id="MGFX01000001">
    <property type="protein sequence ID" value="OGM15694.1"/>
    <property type="molecule type" value="Genomic_DNA"/>
</dbReference>
<dbReference type="AlphaFoldDB" id="A0A1F7XKV2"/>
<evidence type="ECO:0000313" key="2">
    <source>
        <dbReference type="Proteomes" id="UP000177382"/>
    </source>
</evidence>
<accession>A0A1F7XKV2</accession>
<name>A0A1F7XKV2_9BACT</name>
<dbReference type="STRING" id="1802485.A2V97_02845"/>
<organism evidence="1 2">
    <name type="scientific">Candidatus Woesebacteria bacterium RBG_16_42_24</name>
    <dbReference type="NCBI Taxonomy" id="1802485"/>
    <lineage>
        <taxon>Bacteria</taxon>
        <taxon>Candidatus Woeseibacteriota</taxon>
    </lineage>
</organism>
<proteinExistence type="predicted"/>